<feature type="region of interest" description="Disordered" evidence="6">
    <location>
        <begin position="528"/>
        <end position="565"/>
    </location>
</feature>
<dbReference type="Pfam" id="PF24681">
    <property type="entry name" value="Kelch_KLHDC2_KLHL20_DRC7"/>
    <property type="match status" value="2"/>
</dbReference>
<evidence type="ECO:0000256" key="3">
    <source>
        <dbReference type="ARBA" id="ARBA00022737"/>
    </source>
</evidence>
<evidence type="ECO:0000256" key="4">
    <source>
        <dbReference type="ARBA" id="ARBA00023121"/>
    </source>
</evidence>
<dbReference type="InterPro" id="IPR056819">
    <property type="entry name" value="ACBP4-6_C"/>
</dbReference>
<dbReference type="PRINTS" id="PR00689">
    <property type="entry name" value="ACOABINDINGP"/>
</dbReference>
<evidence type="ECO:0000313" key="9">
    <source>
        <dbReference type="Proteomes" id="UP001497444"/>
    </source>
</evidence>
<keyword evidence="4" id="KW-0446">Lipid-binding</keyword>
<evidence type="ECO:0000259" key="7">
    <source>
        <dbReference type="PROSITE" id="PS51228"/>
    </source>
</evidence>
<dbReference type="PANTHER" id="PTHR46093">
    <property type="entry name" value="ACYL-COA-BINDING DOMAIN-CONTAINING PROTEIN 5"/>
    <property type="match status" value="1"/>
</dbReference>
<reference evidence="8 9" key="1">
    <citation type="submission" date="2024-02" db="EMBL/GenBank/DDBJ databases">
        <authorList>
            <consortium name="ELIXIR-Norway"/>
            <consortium name="Elixir Norway"/>
        </authorList>
    </citation>
    <scope>NUCLEOTIDE SEQUENCE [LARGE SCALE GENOMIC DNA]</scope>
</reference>
<dbReference type="InterPro" id="IPR015915">
    <property type="entry name" value="Kelch-typ_b-propeller"/>
</dbReference>
<dbReference type="Proteomes" id="UP001497444">
    <property type="component" value="Chromosome 2"/>
</dbReference>
<evidence type="ECO:0000256" key="6">
    <source>
        <dbReference type="SAM" id="MobiDB-lite"/>
    </source>
</evidence>
<feature type="domain" description="ACB" evidence="7">
    <location>
        <begin position="12"/>
        <end position="110"/>
    </location>
</feature>
<gene>
    <name evidence="8" type="ORF">CSSPJE1EN1_LOCUS13427</name>
</gene>
<comment type="similarity">
    <text evidence="1">Belongs to the ACBP family.</text>
</comment>
<feature type="compositionally biased region" description="Polar residues" evidence="6">
    <location>
        <begin position="528"/>
        <end position="537"/>
    </location>
</feature>
<protein>
    <recommendedName>
        <fullName evidence="7">ACB domain-containing protein</fullName>
    </recommendedName>
</protein>
<dbReference type="InterPro" id="IPR014352">
    <property type="entry name" value="FERM/acyl-CoA-bd_prot_sf"/>
</dbReference>
<organism evidence="8 9">
    <name type="scientific">Sphagnum jensenii</name>
    <dbReference type="NCBI Taxonomy" id="128206"/>
    <lineage>
        <taxon>Eukaryota</taxon>
        <taxon>Viridiplantae</taxon>
        <taxon>Streptophyta</taxon>
        <taxon>Embryophyta</taxon>
        <taxon>Bryophyta</taxon>
        <taxon>Sphagnophytina</taxon>
        <taxon>Sphagnopsida</taxon>
        <taxon>Sphagnales</taxon>
        <taxon>Sphagnaceae</taxon>
        <taxon>Sphagnum</taxon>
    </lineage>
</organism>
<keyword evidence="2" id="KW-0880">Kelch repeat</keyword>
<dbReference type="SUPFAM" id="SSF117281">
    <property type="entry name" value="Kelch motif"/>
    <property type="match status" value="2"/>
</dbReference>
<keyword evidence="9" id="KW-1185">Reference proteome</keyword>
<accession>A0ABP0WM47</accession>
<name>A0ABP0WM47_9BRYO</name>
<dbReference type="Gene3D" id="2.120.10.80">
    <property type="entry name" value="Kelch-type beta propeller"/>
    <property type="match status" value="2"/>
</dbReference>
<dbReference type="Gene3D" id="1.20.80.10">
    <property type="match status" value="1"/>
</dbReference>
<evidence type="ECO:0000313" key="8">
    <source>
        <dbReference type="EMBL" id="CAK9267949.1"/>
    </source>
</evidence>
<evidence type="ECO:0000256" key="2">
    <source>
        <dbReference type="ARBA" id="ARBA00022441"/>
    </source>
</evidence>
<dbReference type="PROSITE" id="PS51228">
    <property type="entry name" value="ACB_2"/>
    <property type="match status" value="1"/>
</dbReference>
<dbReference type="EMBL" id="OZ020097">
    <property type="protein sequence ID" value="CAK9267949.1"/>
    <property type="molecule type" value="Genomic_DNA"/>
</dbReference>
<dbReference type="Pfam" id="PF24922">
    <property type="entry name" value="ACBP4_C"/>
    <property type="match status" value="1"/>
</dbReference>
<evidence type="ECO:0000256" key="5">
    <source>
        <dbReference type="SAM" id="Coils"/>
    </source>
</evidence>
<evidence type="ECO:0000256" key="1">
    <source>
        <dbReference type="ARBA" id="ARBA00005567"/>
    </source>
</evidence>
<sequence>MAYGGMATALPYPDRFYAGAAYAGLSATSPGNVDSLKSSSLGLSDDTILLLYGLYKQATVGPCNLPKPWSWNVIDLAKWTSWNQLGRMDSMEAMRLFIRTLEEDDPSWWSKAQELDKEVTLDTEEMDNEKLVVEVELNGEINVEDTPTAVVPSESNDLLKVNGIFSTAEVEDVAEGIRAIAVYNEWVSPTVTGRRPSARYQHAAGVVDNKMYIIGGNHIGHYLNDVQVLDLKTLEWSKVDKVPQSPLSLQQKQSPYWFPPCAGHSLVRWGTKLLAVAGHSKEPVDTVIVRAFDTHTMTWTILDVYGQSPIARGGQSVTLVGSTLVMFGGEDSKRHHLMDDLNILDLESLTWEAIETSGTRPSPRADHVAAVHGDRYLFLFGGGSRSNCYNDLYVLDLESMEWSQAQTQGTVPSPHAGHAGATIGNSFYIIGGGDNKSGISDTLVLNMDTLVWSLVASVKGQTAISSEGLSVLVVEDSLVAFGGYNGHFNNQVHVFRTFPPERLQSKILKSPAAAAAAAFAAPQPVLSSPLNGTSSLSPDPEETVSESRAVPESVQENLDGEQLREEPECALDDSATGKKLALVLKVNEELQEATLAAQAECAKLQNELAMAQFNSSELEQELHSVRGQLAAEQSRSFRLEVDVAELREKLQSIEILQKELDLLQHQKAASEEAVIQAAQKQSTGVWSWLAGSPPDSNGVED</sequence>
<proteinExistence type="inferred from homology"/>
<dbReference type="Pfam" id="PF00887">
    <property type="entry name" value="ACBP"/>
    <property type="match status" value="1"/>
</dbReference>
<keyword evidence="5" id="KW-0175">Coiled coil</keyword>
<dbReference type="SUPFAM" id="SSF47027">
    <property type="entry name" value="Acyl-CoA binding protein"/>
    <property type="match status" value="1"/>
</dbReference>
<dbReference type="InterPro" id="IPR035984">
    <property type="entry name" value="Acyl-CoA-binding_sf"/>
</dbReference>
<dbReference type="InterPro" id="IPR000582">
    <property type="entry name" value="Acyl-CoA-binding_protein"/>
</dbReference>
<feature type="coiled-coil region" evidence="5">
    <location>
        <begin position="587"/>
        <end position="673"/>
    </location>
</feature>
<dbReference type="PANTHER" id="PTHR46093:SF3">
    <property type="entry name" value="ACYL-COA-BINDING DOMAIN-CONTAINING PROTEIN 4"/>
    <property type="match status" value="1"/>
</dbReference>
<keyword evidence="3" id="KW-0677">Repeat</keyword>